<name>A0A915B6J2_PARUN</name>
<evidence type="ECO:0000256" key="1">
    <source>
        <dbReference type="SAM" id="Phobius"/>
    </source>
</evidence>
<reference evidence="3" key="1">
    <citation type="submission" date="2022-11" db="UniProtKB">
        <authorList>
            <consortium name="WormBaseParasite"/>
        </authorList>
    </citation>
    <scope>IDENTIFICATION</scope>
</reference>
<protein>
    <submittedName>
        <fullName evidence="3">Coiled-coil domain-containing protein 12</fullName>
    </submittedName>
</protein>
<keyword evidence="1" id="KW-1133">Transmembrane helix</keyword>
<feature type="transmembrane region" description="Helical" evidence="1">
    <location>
        <begin position="12"/>
        <end position="36"/>
    </location>
</feature>
<dbReference type="Proteomes" id="UP000887569">
    <property type="component" value="Unplaced"/>
</dbReference>
<proteinExistence type="predicted"/>
<keyword evidence="1" id="KW-0472">Membrane</keyword>
<dbReference type="AlphaFoldDB" id="A0A915B6J2"/>
<accession>A0A915B6J2</accession>
<dbReference type="WBParaSite" id="PgR029_g006_t11">
    <property type="protein sequence ID" value="PgR029_g006_t11"/>
    <property type="gene ID" value="PgR029_g006"/>
</dbReference>
<organism evidence="2 3">
    <name type="scientific">Parascaris univalens</name>
    <name type="common">Nematode worm</name>
    <dbReference type="NCBI Taxonomy" id="6257"/>
    <lineage>
        <taxon>Eukaryota</taxon>
        <taxon>Metazoa</taxon>
        <taxon>Ecdysozoa</taxon>
        <taxon>Nematoda</taxon>
        <taxon>Chromadorea</taxon>
        <taxon>Rhabditida</taxon>
        <taxon>Spirurina</taxon>
        <taxon>Ascaridomorpha</taxon>
        <taxon>Ascaridoidea</taxon>
        <taxon>Ascarididae</taxon>
        <taxon>Parascaris</taxon>
    </lineage>
</organism>
<keyword evidence="2" id="KW-1185">Reference proteome</keyword>
<evidence type="ECO:0000313" key="2">
    <source>
        <dbReference type="Proteomes" id="UP000887569"/>
    </source>
</evidence>
<keyword evidence="1" id="KW-0812">Transmembrane</keyword>
<evidence type="ECO:0000313" key="3">
    <source>
        <dbReference type="WBParaSite" id="PgR029_g006_t11"/>
    </source>
</evidence>
<feature type="transmembrane region" description="Helical" evidence="1">
    <location>
        <begin position="42"/>
        <end position="60"/>
    </location>
</feature>
<sequence length="95" mass="11098">SWRMPSIRVHTLPFRLTIGLIHIFVIVVYCSCIVFYRQCRNVTQDIFIAAIMYVLFRIVFEVDSFIFTSFLFPRNHSCAVEVDGLKEGGYLLQCL</sequence>